<dbReference type="InterPro" id="IPR036316">
    <property type="entry name" value="Pili_assmbl_chap_C_dom_sf"/>
</dbReference>
<protein>
    <submittedName>
        <fullName evidence="9">Molecular chaperone</fullName>
    </submittedName>
</protein>
<feature type="signal peptide" evidence="6">
    <location>
        <begin position="1"/>
        <end position="33"/>
    </location>
</feature>
<dbReference type="InterPro" id="IPR016147">
    <property type="entry name" value="Pili_assmbl_chaperone_N"/>
</dbReference>
<comment type="similarity">
    <text evidence="2">Belongs to the periplasmic pilus chaperone family.</text>
</comment>
<dbReference type="PANTHER" id="PTHR30251:SF2">
    <property type="entry name" value="FIMBRIAL CHAPERONE YADV-RELATED"/>
    <property type="match status" value="1"/>
</dbReference>
<evidence type="ECO:0000256" key="3">
    <source>
        <dbReference type="ARBA" id="ARBA00022729"/>
    </source>
</evidence>
<name>A0ABT5NU92_9PSED</name>
<organism evidence="9 10">
    <name type="scientific">Pseudomonas fontis</name>
    <dbReference type="NCBI Taxonomy" id="2942633"/>
    <lineage>
        <taxon>Bacteria</taxon>
        <taxon>Pseudomonadati</taxon>
        <taxon>Pseudomonadota</taxon>
        <taxon>Gammaproteobacteria</taxon>
        <taxon>Pseudomonadales</taxon>
        <taxon>Pseudomonadaceae</taxon>
        <taxon>Pseudomonas</taxon>
    </lineage>
</organism>
<dbReference type="SUPFAM" id="SSF49584">
    <property type="entry name" value="Periplasmic chaperone C-domain"/>
    <property type="match status" value="1"/>
</dbReference>
<evidence type="ECO:0000256" key="5">
    <source>
        <dbReference type="ARBA" id="ARBA00023186"/>
    </source>
</evidence>
<proteinExistence type="inferred from homology"/>
<feature type="chain" id="PRO_5045564871" evidence="6">
    <location>
        <begin position="34"/>
        <end position="251"/>
    </location>
</feature>
<evidence type="ECO:0000256" key="4">
    <source>
        <dbReference type="ARBA" id="ARBA00022764"/>
    </source>
</evidence>
<dbReference type="PANTHER" id="PTHR30251">
    <property type="entry name" value="PILUS ASSEMBLY CHAPERONE"/>
    <property type="match status" value="1"/>
</dbReference>
<evidence type="ECO:0000256" key="2">
    <source>
        <dbReference type="ARBA" id="ARBA00007399"/>
    </source>
</evidence>
<evidence type="ECO:0000256" key="6">
    <source>
        <dbReference type="SAM" id="SignalP"/>
    </source>
</evidence>
<feature type="domain" description="Pili assembly chaperone C-terminal" evidence="8">
    <location>
        <begin position="177"/>
        <end position="239"/>
    </location>
</feature>
<dbReference type="InterPro" id="IPR050643">
    <property type="entry name" value="Periplasmic_pilus_chap"/>
</dbReference>
<dbReference type="InterPro" id="IPR016148">
    <property type="entry name" value="Pili_assmbl_chaperone_C"/>
</dbReference>
<evidence type="ECO:0000313" key="10">
    <source>
        <dbReference type="Proteomes" id="UP001148203"/>
    </source>
</evidence>
<dbReference type="InterPro" id="IPR013783">
    <property type="entry name" value="Ig-like_fold"/>
</dbReference>
<dbReference type="Proteomes" id="UP001148203">
    <property type="component" value="Unassembled WGS sequence"/>
</dbReference>
<dbReference type="SUPFAM" id="SSF49354">
    <property type="entry name" value="PapD-like"/>
    <property type="match status" value="1"/>
</dbReference>
<evidence type="ECO:0000256" key="1">
    <source>
        <dbReference type="ARBA" id="ARBA00004418"/>
    </source>
</evidence>
<dbReference type="RefSeq" id="WP_273913786.1">
    <property type="nucleotide sequence ID" value="NZ_JAMDGX010000105.1"/>
</dbReference>
<comment type="caution">
    <text evidence="9">The sequence shown here is derived from an EMBL/GenBank/DDBJ whole genome shotgun (WGS) entry which is preliminary data.</text>
</comment>
<keyword evidence="5" id="KW-0143">Chaperone</keyword>
<dbReference type="PRINTS" id="PR00969">
    <property type="entry name" value="CHAPERONPILI"/>
</dbReference>
<dbReference type="Pfam" id="PF00345">
    <property type="entry name" value="PapD_N"/>
    <property type="match status" value="1"/>
</dbReference>
<comment type="subcellular location">
    <subcellularLocation>
        <location evidence="1">Periplasm</location>
    </subcellularLocation>
</comment>
<keyword evidence="3 6" id="KW-0732">Signal</keyword>
<feature type="domain" description="Pili assembly chaperone N-terminal" evidence="7">
    <location>
        <begin position="35"/>
        <end position="151"/>
    </location>
</feature>
<evidence type="ECO:0000313" key="9">
    <source>
        <dbReference type="EMBL" id="MDD0991714.1"/>
    </source>
</evidence>
<dbReference type="Pfam" id="PF02753">
    <property type="entry name" value="PapD_C"/>
    <property type="match status" value="1"/>
</dbReference>
<gene>
    <name evidence="9" type="ORF">M5G11_14305</name>
</gene>
<keyword evidence="4" id="KW-0574">Periplasm</keyword>
<reference evidence="9 10" key="1">
    <citation type="submission" date="2022-05" db="EMBL/GenBank/DDBJ databases">
        <title>Novel Pseudomonas spp. Isolated from a Rainbow Trout Aquaculture Facility.</title>
        <authorList>
            <person name="Testerman T."/>
            <person name="Graf J."/>
        </authorList>
    </citation>
    <scope>NUCLEOTIDE SEQUENCE [LARGE SCALE GENOMIC DNA]</scope>
    <source>
        <strain evidence="9 10">ID681</strain>
    </source>
</reference>
<sequence length="251" mass="27432">MPGLSHRPAPVRRGALSCALFGALLCWLPTCQGALTVNGTRIVFDSDKRSVSATVSNPSNKAFAVQTWVNTAADDQTTAVPFIASPPLFRLNAGKEQQVQINGLPNSLPTDRETVFFFNVQEIPQTQENQANQLNIALRTRIKLFYRPVELASDPLKSLEHLTWSVRSVGGKPRLEVNNPGPYHQSFVSIELSKGGQTLKLAHTPMVMPLATQHFELEGFKPGPGLQVKFITINDYGGFTTPLTSPVAIDL</sequence>
<accession>A0ABT5NU92</accession>
<dbReference type="InterPro" id="IPR001829">
    <property type="entry name" value="Pili_assmbl_chaperone_bac"/>
</dbReference>
<keyword evidence="10" id="KW-1185">Reference proteome</keyword>
<dbReference type="InterPro" id="IPR008962">
    <property type="entry name" value="PapD-like_sf"/>
</dbReference>
<evidence type="ECO:0000259" key="7">
    <source>
        <dbReference type="Pfam" id="PF00345"/>
    </source>
</evidence>
<evidence type="ECO:0000259" key="8">
    <source>
        <dbReference type="Pfam" id="PF02753"/>
    </source>
</evidence>
<dbReference type="EMBL" id="JAMDGY010000035">
    <property type="protein sequence ID" value="MDD0991714.1"/>
    <property type="molecule type" value="Genomic_DNA"/>
</dbReference>
<dbReference type="Gene3D" id="2.60.40.10">
    <property type="entry name" value="Immunoglobulins"/>
    <property type="match status" value="2"/>
</dbReference>